<evidence type="ECO:0000313" key="2">
    <source>
        <dbReference type="EMBL" id="SFQ69519.1"/>
    </source>
</evidence>
<keyword evidence="1" id="KW-1133">Transmembrane helix</keyword>
<dbReference type="OrthoDB" id="3831267at2"/>
<keyword evidence="1" id="KW-0472">Membrane</keyword>
<accession>A0A1I6ALI8</accession>
<proteinExistence type="predicted"/>
<keyword evidence="1" id="KW-0812">Transmembrane</keyword>
<feature type="transmembrane region" description="Helical" evidence="1">
    <location>
        <begin position="12"/>
        <end position="32"/>
    </location>
</feature>
<dbReference type="Proteomes" id="UP000198727">
    <property type="component" value="Unassembled WGS sequence"/>
</dbReference>
<evidence type="ECO:0000256" key="1">
    <source>
        <dbReference type="SAM" id="Phobius"/>
    </source>
</evidence>
<reference evidence="3" key="1">
    <citation type="submission" date="2016-10" db="EMBL/GenBank/DDBJ databases">
        <authorList>
            <person name="Varghese N."/>
            <person name="Submissions S."/>
        </authorList>
    </citation>
    <scope>NUCLEOTIDE SEQUENCE [LARGE SCALE GENOMIC DNA]</scope>
    <source>
        <strain evidence="3">CGMCC 4.5579</strain>
    </source>
</reference>
<gene>
    <name evidence="2" type="ORF">SAMN05421810_11358</name>
</gene>
<protein>
    <submittedName>
        <fullName evidence="2">Uncharacterized protein</fullName>
    </submittedName>
</protein>
<organism evidence="2 3">
    <name type="scientific">Amycolatopsis arida</name>
    <dbReference type="NCBI Taxonomy" id="587909"/>
    <lineage>
        <taxon>Bacteria</taxon>
        <taxon>Bacillati</taxon>
        <taxon>Actinomycetota</taxon>
        <taxon>Actinomycetes</taxon>
        <taxon>Pseudonocardiales</taxon>
        <taxon>Pseudonocardiaceae</taxon>
        <taxon>Amycolatopsis</taxon>
    </lineage>
</organism>
<feature type="transmembrane region" description="Helical" evidence="1">
    <location>
        <begin position="39"/>
        <end position="55"/>
    </location>
</feature>
<name>A0A1I6ALI8_9PSEU</name>
<dbReference type="EMBL" id="FOWW01000013">
    <property type="protein sequence ID" value="SFQ69519.1"/>
    <property type="molecule type" value="Genomic_DNA"/>
</dbReference>
<evidence type="ECO:0000313" key="3">
    <source>
        <dbReference type="Proteomes" id="UP000198727"/>
    </source>
</evidence>
<dbReference type="RefSeq" id="WP_134046386.1">
    <property type="nucleotide sequence ID" value="NZ_FOWW01000013.1"/>
</dbReference>
<keyword evidence="3" id="KW-1185">Reference proteome</keyword>
<feature type="transmembrane region" description="Helical" evidence="1">
    <location>
        <begin position="67"/>
        <end position="87"/>
    </location>
</feature>
<dbReference type="STRING" id="587909.SAMN05421810_11358"/>
<sequence>MVLANFGPANEHLVRDFAACAATFGLGLLLGWRVPRWRTFALVMAALWNGFHALGHLYDIGEAEPAIVGPIEAGALIAMTALLGWLARASARHAPKGTPDDR</sequence>
<dbReference type="AlphaFoldDB" id="A0A1I6ALI8"/>